<proteinExistence type="predicted"/>
<gene>
    <name evidence="1" type="ORF">Cygsa01_00079</name>
</gene>
<accession>A0AAU6W474</accession>
<dbReference type="EMBL" id="PP179332">
    <property type="protein sequence ID" value="XAI71125.1"/>
    <property type="molecule type" value="Genomic_DNA"/>
</dbReference>
<protein>
    <recommendedName>
        <fullName evidence="2">DUF1353 domain-containing protein</fullName>
    </recommendedName>
</protein>
<dbReference type="Pfam" id="PF07087">
    <property type="entry name" value="DUF1353"/>
    <property type="match status" value="1"/>
</dbReference>
<reference evidence="1" key="1">
    <citation type="journal article" date="2024" name="J. Gen. Virol.">
        <title>Novel phages of Pseudomonas syringae unveil numerous potential auxiliary metabolic genes.</title>
        <authorList>
            <person name="Feltin C."/>
            <person name="Garneau J.R."/>
            <person name="Morris C.E."/>
            <person name="Berard A."/>
            <person name="Torres-Barcelo C."/>
        </authorList>
    </citation>
    <scope>NUCLEOTIDE SEQUENCE</scope>
</reference>
<sequence length="137" mass="15218">MSSFTRFSGELDLGPLNKKTGKRTVLKGFDYYVGSLTSGIWVHVPQGFETDGASVPKWLQWLLPPFGKYGQAAVVHDMLYTTAAITVDGRNINITRARADSIFLEAMGVLKVSSLVQNAMYLAVRLFGESHFKEEQK</sequence>
<organism evidence="1">
    <name type="scientific">Pseudomonas phage Cygsa01</name>
    <dbReference type="NCBI Taxonomy" id="3138529"/>
    <lineage>
        <taxon>Viruses</taxon>
    </lineage>
</organism>
<dbReference type="InterPro" id="IPR010767">
    <property type="entry name" value="Phage_CGC-2007_Cje0229"/>
</dbReference>
<evidence type="ECO:0000313" key="1">
    <source>
        <dbReference type="EMBL" id="XAI71125.1"/>
    </source>
</evidence>
<evidence type="ECO:0008006" key="2">
    <source>
        <dbReference type="Google" id="ProtNLM"/>
    </source>
</evidence>
<name>A0AAU6W474_9VIRU</name>